<gene>
    <name evidence="2" type="ORF">N5D93_09210</name>
</gene>
<keyword evidence="1" id="KW-0732">Signal</keyword>
<protein>
    <recommendedName>
        <fullName evidence="4">DUF2939 domain-containing protein</fullName>
    </recommendedName>
</protein>
<dbReference type="EMBL" id="JAOCDZ010000005">
    <property type="protein sequence ID" value="MDH0735986.1"/>
    <property type="molecule type" value="Genomic_DNA"/>
</dbReference>
<comment type="caution">
    <text evidence="2">The sequence shown here is derived from an EMBL/GenBank/DDBJ whole genome shotgun (WGS) entry which is preliminary data.</text>
</comment>
<dbReference type="Proteomes" id="UP001161094">
    <property type="component" value="Unassembled WGS sequence"/>
</dbReference>
<proteinExistence type="predicted"/>
<name>A0AA42IZ96_9BURK</name>
<evidence type="ECO:0000256" key="1">
    <source>
        <dbReference type="SAM" id="SignalP"/>
    </source>
</evidence>
<evidence type="ECO:0000313" key="3">
    <source>
        <dbReference type="Proteomes" id="UP001161094"/>
    </source>
</evidence>
<reference evidence="2" key="1">
    <citation type="submission" date="2022-09" db="EMBL/GenBank/DDBJ databases">
        <title>Intensive care unit water sources are persistently colonized with multi-drug resistant bacteria and are the site of extensive horizontal gene transfer of antibiotic resistance genes.</title>
        <authorList>
            <person name="Diorio-Toth L."/>
        </authorList>
    </citation>
    <scope>NUCLEOTIDE SEQUENCE</scope>
    <source>
        <strain evidence="2">GD03843</strain>
    </source>
</reference>
<evidence type="ECO:0000313" key="2">
    <source>
        <dbReference type="EMBL" id="MDH0735986.1"/>
    </source>
</evidence>
<dbReference type="PROSITE" id="PS51257">
    <property type="entry name" value="PROKAR_LIPOPROTEIN"/>
    <property type="match status" value="1"/>
</dbReference>
<feature type="chain" id="PRO_5041296796" description="DUF2939 domain-containing protein" evidence="1">
    <location>
        <begin position="41"/>
        <end position="230"/>
    </location>
</feature>
<accession>A0AA42IZ96</accession>
<dbReference type="AlphaFoldDB" id="A0AA42IZ96"/>
<evidence type="ECO:0008006" key="4">
    <source>
        <dbReference type="Google" id="ProtNLM"/>
    </source>
</evidence>
<feature type="signal peptide" evidence="1">
    <location>
        <begin position="1"/>
        <end position="40"/>
    </location>
</feature>
<organism evidence="2 3">
    <name type="scientific">Achromobacter spanius</name>
    <dbReference type="NCBI Taxonomy" id="217203"/>
    <lineage>
        <taxon>Bacteria</taxon>
        <taxon>Pseudomonadati</taxon>
        <taxon>Pseudomonadota</taxon>
        <taxon>Betaproteobacteria</taxon>
        <taxon>Burkholderiales</taxon>
        <taxon>Alcaligenaceae</taxon>
        <taxon>Achromobacter</taxon>
    </lineage>
</organism>
<dbReference type="RefSeq" id="WP_279994916.1">
    <property type="nucleotide sequence ID" value="NZ_JAOCDZ010000005.1"/>
</dbReference>
<sequence>MTARTGRFGWPASWRRQAAWLCLACLAGLACLGYLPAANAAATNANANAAAQDFNRAAELARYRSWLEDFTQDLDTLSATRRPLSDAQLDEMFARTVVPASRAAGFIRQTFARRGTDGTYTAQTGPRRVLLGVLNSGIPAGQGGRYPETDPALDVADLTVWYLHVDVGDMTNTYLLSGEHFTPYRLPPPGKLERKAYPFLLMQADHGALRLGGVSSELWGLIVYLHNAAY</sequence>